<dbReference type="FunFam" id="4.10.1000.10:FF:000001">
    <property type="entry name" value="zinc finger CCCH domain-containing protein 15-like"/>
    <property type="match status" value="1"/>
</dbReference>
<accession>A0AAV1B5Y3</accession>
<evidence type="ECO:0000256" key="3">
    <source>
        <dbReference type="ARBA" id="ARBA00022771"/>
    </source>
</evidence>
<dbReference type="SUPFAM" id="SSF90229">
    <property type="entry name" value="CCCH zinc finger"/>
    <property type="match status" value="1"/>
</dbReference>
<dbReference type="Gene3D" id="4.10.1000.10">
    <property type="entry name" value="Zinc finger, CCCH-type"/>
    <property type="match status" value="1"/>
</dbReference>
<keyword evidence="1" id="KW-0479">Metal-binding</keyword>
<feature type="region of interest" description="Disordered" evidence="5">
    <location>
        <begin position="140"/>
        <end position="164"/>
    </location>
</feature>
<evidence type="ECO:0000313" key="7">
    <source>
        <dbReference type="EMBL" id="CAI8617875.1"/>
    </source>
</evidence>
<dbReference type="InterPro" id="IPR000571">
    <property type="entry name" value="Znf_CCCH"/>
</dbReference>
<keyword evidence="3" id="KW-0863">Zinc-finger</keyword>
<dbReference type="Pfam" id="PF00642">
    <property type="entry name" value="zf-CCCH"/>
    <property type="match status" value="1"/>
</dbReference>
<evidence type="ECO:0000256" key="4">
    <source>
        <dbReference type="ARBA" id="ARBA00022833"/>
    </source>
</evidence>
<evidence type="ECO:0000256" key="5">
    <source>
        <dbReference type="SAM" id="MobiDB-lite"/>
    </source>
</evidence>
<evidence type="ECO:0000259" key="6">
    <source>
        <dbReference type="SMART" id="SM00356"/>
    </source>
</evidence>
<dbReference type="SMART" id="SM00356">
    <property type="entry name" value="ZnF_C3H1"/>
    <property type="match status" value="1"/>
</dbReference>
<keyword evidence="4" id="KW-0862">Zinc</keyword>
<dbReference type="InterPro" id="IPR036855">
    <property type="entry name" value="Znf_CCCH_sf"/>
</dbReference>
<keyword evidence="2" id="KW-0677">Repeat</keyword>
<dbReference type="Proteomes" id="UP001157006">
    <property type="component" value="Chromosome 6"/>
</dbReference>
<feature type="compositionally biased region" description="Low complexity" evidence="5">
    <location>
        <begin position="146"/>
        <end position="163"/>
    </location>
</feature>
<dbReference type="InterPro" id="IPR045877">
    <property type="entry name" value="ZFP36-like"/>
</dbReference>
<sequence length="323" mass="36089">MENAMSNGKMKVSKLRTLNENFSPLQIELDETRGRYLQSATMSPRFQQYTEKFDAGSPLAQYFYAGSPISSKSGEAFNSPLYGSSKYRSANSSFGSRGRLSLSPLSSIENFELKSPPMYRTPVKVEEEVIVMDDIQVRPMFGGKSGRSSSSSSSRGSSSSSSSNKSLFKAEICRAWEESGNCRFNSKCQFAHVREELHPGRFSMMNKFEAQMGKISIRPGPSIYSPNTRTIQEHQEVAEPEPEPECVVTRPIIISQPTSPEHRRMHANSNTISDWSPLDDGIECFLPTCLDRVPSRKEVDAHIFGILNQPTSKRRLPVFAALC</sequence>
<protein>
    <recommendedName>
        <fullName evidence="6">C3H1-type domain-containing protein</fullName>
    </recommendedName>
</protein>
<evidence type="ECO:0000256" key="2">
    <source>
        <dbReference type="ARBA" id="ARBA00022737"/>
    </source>
</evidence>
<proteinExistence type="predicted"/>
<evidence type="ECO:0000256" key="1">
    <source>
        <dbReference type="ARBA" id="ARBA00022723"/>
    </source>
</evidence>
<name>A0AAV1B5Y3_VICFA</name>
<organism evidence="7 8">
    <name type="scientific">Vicia faba</name>
    <name type="common">Broad bean</name>
    <name type="synonym">Faba vulgaris</name>
    <dbReference type="NCBI Taxonomy" id="3906"/>
    <lineage>
        <taxon>Eukaryota</taxon>
        <taxon>Viridiplantae</taxon>
        <taxon>Streptophyta</taxon>
        <taxon>Embryophyta</taxon>
        <taxon>Tracheophyta</taxon>
        <taxon>Spermatophyta</taxon>
        <taxon>Magnoliopsida</taxon>
        <taxon>eudicotyledons</taxon>
        <taxon>Gunneridae</taxon>
        <taxon>Pentapetalae</taxon>
        <taxon>rosids</taxon>
        <taxon>fabids</taxon>
        <taxon>Fabales</taxon>
        <taxon>Fabaceae</taxon>
        <taxon>Papilionoideae</taxon>
        <taxon>50 kb inversion clade</taxon>
        <taxon>NPAAA clade</taxon>
        <taxon>Hologalegina</taxon>
        <taxon>IRL clade</taxon>
        <taxon>Fabeae</taxon>
        <taxon>Vicia</taxon>
    </lineage>
</organism>
<dbReference type="GO" id="GO:0003729">
    <property type="term" value="F:mRNA binding"/>
    <property type="evidence" value="ECO:0007669"/>
    <property type="project" value="InterPro"/>
</dbReference>
<feature type="domain" description="C3H1-type" evidence="6">
    <location>
        <begin position="167"/>
        <end position="194"/>
    </location>
</feature>
<gene>
    <name evidence="7" type="ORF">VFH_VI096800</name>
</gene>
<dbReference type="AlphaFoldDB" id="A0AAV1B5Y3"/>
<dbReference type="GO" id="GO:0008270">
    <property type="term" value="F:zinc ion binding"/>
    <property type="evidence" value="ECO:0007669"/>
    <property type="project" value="UniProtKB-KW"/>
</dbReference>
<reference evidence="7 8" key="1">
    <citation type="submission" date="2023-01" db="EMBL/GenBank/DDBJ databases">
        <authorList>
            <person name="Kreplak J."/>
        </authorList>
    </citation>
    <scope>NUCLEOTIDE SEQUENCE [LARGE SCALE GENOMIC DNA]</scope>
</reference>
<dbReference type="EMBL" id="OX451741">
    <property type="protein sequence ID" value="CAI8617875.1"/>
    <property type="molecule type" value="Genomic_DNA"/>
</dbReference>
<keyword evidence="8" id="KW-1185">Reference proteome</keyword>
<dbReference type="PANTHER" id="PTHR12547:SF18">
    <property type="entry name" value="PROTEIN TIS11"/>
    <property type="match status" value="1"/>
</dbReference>
<evidence type="ECO:0000313" key="8">
    <source>
        <dbReference type="Proteomes" id="UP001157006"/>
    </source>
</evidence>
<dbReference type="PANTHER" id="PTHR12547">
    <property type="entry name" value="CCCH ZINC FINGER/TIS11-RELATED"/>
    <property type="match status" value="1"/>
</dbReference>